<dbReference type="HOGENOM" id="CLU_1147091_0_0_1"/>
<protein>
    <recommendedName>
        <fullName evidence="2">BZIP domain-containing protein</fullName>
    </recommendedName>
</protein>
<dbReference type="AlphaFoldDB" id="A0A0D2CDC7"/>
<dbReference type="Gene3D" id="1.20.5.170">
    <property type="match status" value="1"/>
</dbReference>
<dbReference type="EMBL" id="KN847042">
    <property type="protein sequence ID" value="KIW29148.1"/>
    <property type="molecule type" value="Genomic_DNA"/>
</dbReference>
<keyword evidence="4" id="KW-1185">Reference proteome</keyword>
<feature type="coiled-coil region" evidence="1">
    <location>
        <begin position="173"/>
        <end position="221"/>
    </location>
</feature>
<dbReference type="PROSITE" id="PS00036">
    <property type="entry name" value="BZIP_BASIC"/>
    <property type="match status" value="1"/>
</dbReference>
<dbReference type="SUPFAM" id="SSF57959">
    <property type="entry name" value="Leucine zipper domain"/>
    <property type="match status" value="1"/>
</dbReference>
<dbReference type="InterPro" id="IPR046347">
    <property type="entry name" value="bZIP_sf"/>
</dbReference>
<feature type="domain" description="BZIP" evidence="2">
    <location>
        <begin position="160"/>
        <end position="175"/>
    </location>
</feature>
<keyword evidence="1" id="KW-0175">Coiled coil</keyword>
<accession>A0A0D2CDC7</accession>
<evidence type="ECO:0000259" key="2">
    <source>
        <dbReference type="PROSITE" id="PS00036"/>
    </source>
</evidence>
<name>A0A0D2CDC7_9EURO</name>
<gene>
    <name evidence="3" type="ORF">PV07_04984</name>
</gene>
<organism evidence="3 4">
    <name type="scientific">Cladophialophora immunda</name>
    <dbReference type="NCBI Taxonomy" id="569365"/>
    <lineage>
        <taxon>Eukaryota</taxon>
        <taxon>Fungi</taxon>
        <taxon>Dikarya</taxon>
        <taxon>Ascomycota</taxon>
        <taxon>Pezizomycotina</taxon>
        <taxon>Eurotiomycetes</taxon>
        <taxon>Chaetothyriomycetidae</taxon>
        <taxon>Chaetothyriales</taxon>
        <taxon>Herpotrichiellaceae</taxon>
        <taxon>Cladophialophora</taxon>
    </lineage>
</organism>
<dbReference type="Proteomes" id="UP000054466">
    <property type="component" value="Unassembled WGS sequence"/>
</dbReference>
<dbReference type="GO" id="GO:0003700">
    <property type="term" value="F:DNA-binding transcription factor activity"/>
    <property type="evidence" value="ECO:0007669"/>
    <property type="project" value="InterPro"/>
</dbReference>
<dbReference type="OrthoDB" id="4147198at2759"/>
<evidence type="ECO:0000313" key="4">
    <source>
        <dbReference type="Proteomes" id="UP000054466"/>
    </source>
</evidence>
<dbReference type="GeneID" id="27344178"/>
<evidence type="ECO:0000313" key="3">
    <source>
        <dbReference type="EMBL" id="KIW29148.1"/>
    </source>
</evidence>
<sequence>MCVASQMACPGSCPSQPAPTSSSPQHTSQPLLLSDRSLVPCQCGICPEFYGLPATSPAMSVCSSFQSGMSPGTRLTGINGPTIEFFQPAHDSAMCFGEPPNLDMGGYSDSSPCLNQPDPSYGASSMVTSVPEHTNGAPSSPECVTACFEPIGTIATRNERRKAQNRAAQRAFRVRQQQALAEAQAKLRALQAELDGATGRKDHFERLYKSLSREHEQLLRTFQELLVSVQSRSPGTEVQLVL</sequence>
<dbReference type="CDD" id="cd14688">
    <property type="entry name" value="bZIP_YAP"/>
    <property type="match status" value="1"/>
</dbReference>
<dbReference type="InterPro" id="IPR004827">
    <property type="entry name" value="bZIP"/>
</dbReference>
<reference evidence="3 4" key="1">
    <citation type="submission" date="2015-01" db="EMBL/GenBank/DDBJ databases">
        <title>The Genome Sequence of Cladophialophora immunda CBS83496.</title>
        <authorList>
            <consortium name="The Broad Institute Genomics Platform"/>
            <person name="Cuomo C."/>
            <person name="de Hoog S."/>
            <person name="Gorbushina A."/>
            <person name="Stielow B."/>
            <person name="Teixiera M."/>
            <person name="Abouelleil A."/>
            <person name="Chapman S.B."/>
            <person name="Priest M."/>
            <person name="Young S.K."/>
            <person name="Wortman J."/>
            <person name="Nusbaum C."/>
            <person name="Birren B."/>
        </authorList>
    </citation>
    <scope>NUCLEOTIDE SEQUENCE [LARGE SCALE GENOMIC DNA]</scope>
    <source>
        <strain evidence="3 4">CBS 83496</strain>
    </source>
</reference>
<dbReference type="VEuPathDB" id="FungiDB:PV07_04984"/>
<proteinExistence type="predicted"/>
<dbReference type="RefSeq" id="XP_016249364.1">
    <property type="nucleotide sequence ID" value="XM_016391845.1"/>
</dbReference>
<evidence type="ECO:0000256" key="1">
    <source>
        <dbReference type="SAM" id="Coils"/>
    </source>
</evidence>